<dbReference type="InterPro" id="IPR057156">
    <property type="entry name" value="DUF7834"/>
</dbReference>
<dbReference type="InterPro" id="IPR004919">
    <property type="entry name" value="GmrSD_N"/>
</dbReference>
<dbReference type="EMBL" id="LS483346">
    <property type="protein sequence ID" value="SQF33847.1"/>
    <property type="molecule type" value="Genomic_DNA"/>
</dbReference>
<dbReference type="PANTHER" id="PTHR35149">
    <property type="entry name" value="SLL5132 PROTEIN"/>
    <property type="match status" value="1"/>
</dbReference>
<evidence type="ECO:0000259" key="2">
    <source>
        <dbReference type="Pfam" id="PF25202"/>
    </source>
</evidence>
<dbReference type="Pfam" id="PF25202">
    <property type="entry name" value="DUF7834"/>
    <property type="match status" value="1"/>
</dbReference>
<evidence type="ECO:0000313" key="4">
    <source>
        <dbReference type="Proteomes" id="UP000249623"/>
    </source>
</evidence>
<dbReference type="AlphaFoldDB" id="A0A2X3VK10"/>
<feature type="domain" description="GmrSD restriction endonucleases N-terminal" evidence="1">
    <location>
        <begin position="24"/>
        <end position="189"/>
    </location>
</feature>
<evidence type="ECO:0000313" key="3">
    <source>
        <dbReference type="EMBL" id="SQF33847.1"/>
    </source>
</evidence>
<protein>
    <submittedName>
        <fullName evidence="3">Uncharacterized conserved protein</fullName>
    </submittedName>
</protein>
<evidence type="ECO:0000259" key="1">
    <source>
        <dbReference type="Pfam" id="PF03235"/>
    </source>
</evidence>
<reference evidence="3 4" key="1">
    <citation type="submission" date="2018-06" db="EMBL/GenBank/DDBJ databases">
        <authorList>
            <consortium name="Pathogen Informatics"/>
            <person name="Doyle S."/>
        </authorList>
    </citation>
    <scope>NUCLEOTIDE SEQUENCE [LARGE SCALE GENOMIC DNA]</scope>
    <source>
        <strain evidence="3 4">NCTC11085</strain>
    </source>
</reference>
<name>A0A2X3VK10_STRSA</name>
<organism evidence="3 4">
    <name type="scientific">Streptococcus sanguinis</name>
    <dbReference type="NCBI Taxonomy" id="1305"/>
    <lineage>
        <taxon>Bacteria</taxon>
        <taxon>Bacillati</taxon>
        <taxon>Bacillota</taxon>
        <taxon>Bacilli</taxon>
        <taxon>Lactobacillales</taxon>
        <taxon>Streptococcaceae</taxon>
        <taxon>Streptococcus</taxon>
    </lineage>
</organism>
<sequence length="447" mass="53107">MNANEKEIGFESKKVSEILKWDSLTIPSYQRPYKWNRKHIRNLFYDLRDAMEKKEYQVGSVILHENDGHLDIERHLDIVDGQQRLVSISLFLYALNRYDEFKGAKNLLEAGFGELSCYNAYENLNEWKNLIQLVGEKEAEQVCSFLLENCSVSVITMPQERLSEAFQLFDSQNNRGKSLEPHDLLKAYHLRKQDSEDEKIVEKWEQFVEDKDLSLKELFDKHLFRMRRWSRGETGLTNKRYGSYLRFTEDFIDDFKGVDLNQNFPYLELYRHVEEFPMSITMPIIDGSKFFEYIESTHETIIAHKKFLNEKLGFSDEAEREEKNSTYPEGMLKIYNSSKGRYLKCQNIFENICLLFAERFGKEELSKEIVETLFIWSYYLRVKSRAIYDATVGNYAAGGRFRQKEVQKLFQLLAHAVTPNDFMVKIDRELFENYTVEQIIEEEKEKW</sequence>
<dbReference type="Pfam" id="PF03235">
    <property type="entry name" value="GmrSD_N"/>
    <property type="match status" value="1"/>
</dbReference>
<dbReference type="PANTHER" id="PTHR35149:SF2">
    <property type="entry name" value="DUF262 DOMAIN-CONTAINING PROTEIN"/>
    <property type="match status" value="1"/>
</dbReference>
<feature type="domain" description="DUF7834" evidence="2">
    <location>
        <begin position="197"/>
        <end position="429"/>
    </location>
</feature>
<proteinExistence type="predicted"/>
<dbReference type="Proteomes" id="UP000249623">
    <property type="component" value="Chromosome 1"/>
</dbReference>
<accession>A0A2X3VK10</accession>
<gene>
    <name evidence="3" type="ORF">NCTC11085_00321</name>
</gene>